<reference evidence="6" key="4">
    <citation type="journal article" date="2018" name="Nat. Plants">
        <title>Whole-genome landscape of Medicago truncatula symbiotic genes.</title>
        <authorList>
            <person name="Pecrix Y."/>
            <person name="Staton S.E."/>
            <person name="Sallet E."/>
            <person name="Lelandais-Briere C."/>
            <person name="Moreau S."/>
            <person name="Carrere S."/>
            <person name="Blein T."/>
            <person name="Jardinaud M.F."/>
            <person name="Latrasse D."/>
            <person name="Zouine M."/>
            <person name="Zahm M."/>
            <person name="Kreplak J."/>
            <person name="Mayjonade B."/>
            <person name="Satge C."/>
            <person name="Perez M."/>
            <person name="Cauet S."/>
            <person name="Marande W."/>
            <person name="Chantry-Darmon C."/>
            <person name="Lopez-Roques C."/>
            <person name="Bouchez O."/>
            <person name="Berard A."/>
            <person name="Debelle F."/>
            <person name="Munos S."/>
            <person name="Bendahmane A."/>
            <person name="Berges H."/>
            <person name="Niebel A."/>
            <person name="Buitink J."/>
            <person name="Frugier F."/>
            <person name="Benhamed M."/>
            <person name="Crespi M."/>
            <person name="Gouzy J."/>
            <person name="Gamas P."/>
        </authorList>
    </citation>
    <scope>NUCLEOTIDE SEQUENCE [LARGE SCALE GENOMIC DNA]</scope>
    <source>
        <strain evidence="6">cv. Jemalong A17</strain>
    </source>
</reference>
<dbReference type="EnsemblPlants" id="KEH43704">
    <property type="protein sequence ID" value="KEH43704"/>
    <property type="gene ID" value="MTR_1g100603"/>
</dbReference>
<keyword evidence="1" id="KW-1133">Transmembrane helix</keyword>
<dbReference type="Proteomes" id="UP000265566">
    <property type="component" value="Chromosome 1"/>
</dbReference>
<reference evidence="2 5" key="1">
    <citation type="journal article" date="2011" name="Nature">
        <title>The Medicago genome provides insight into the evolution of rhizobial symbioses.</title>
        <authorList>
            <person name="Young N.D."/>
            <person name="Debelle F."/>
            <person name="Oldroyd G.E."/>
            <person name="Geurts R."/>
            <person name="Cannon S.B."/>
            <person name="Udvardi M.K."/>
            <person name="Benedito V.A."/>
            <person name="Mayer K.F."/>
            <person name="Gouzy J."/>
            <person name="Schoof H."/>
            <person name="Van de Peer Y."/>
            <person name="Proost S."/>
            <person name="Cook D.R."/>
            <person name="Meyers B.C."/>
            <person name="Spannagl M."/>
            <person name="Cheung F."/>
            <person name="De Mita S."/>
            <person name="Krishnakumar V."/>
            <person name="Gundlach H."/>
            <person name="Zhou S."/>
            <person name="Mudge J."/>
            <person name="Bharti A.K."/>
            <person name="Murray J.D."/>
            <person name="Naoumkina M.A."/>
            <person name="Rosen B."/>
            <person name="Silverstein K.A."/>
            <person name="Tang H."/>
            <person name="Rombauts S."/>
            <person name="Zhao P.X."/>
            <person name="Zhou P."/>
            <person name="Barbe V."/>
            <person name="Bardou P."/>
            <person name="Bechner M."/>
            <person name="Bellec A."/>
            <person name="Berger A."/>
            <person name="Berges H."/>
            <person name="Bidwell S."/>
            <person name="Bisseling T."/>
            <person name="Choisne N."/>
            <person name="Couloux A."/>
            <person name="Denny R."/>
            <person name="Deshpande S."/>
            <person name="Dai X."/>
            <person name="Doyle J.J."/>
            <person name="Dudez A.M."/>
            <person name="Farmer A.D."/>
            <person name="Fouteau S."/>
            <person name="Franken C."/>
            <person name="Gibelin C."/>
            <person name="Gish J."/>
            <person name="Goldstein S."/>
            <person name="Gonzalez A.J."/>
            <person name="Green P.J."/>
            <person name="Hallab A."/>
            <person name="Hartog M."/>
            <person name="Hua A."/>
            <person name="Humphray S.J."/>
            <person name="Jeong D.H."/>
            <person name="Jing Y."/>
            <person name="Jocker A."/>
            <person name="Kenton S.M."/>
            <person name="Kim D.J."/>
            <person name="Klee K."/>
            <person name="Lai H."/>
            <person name="Lang C."/>
            <person name="Lin S."/>
            <person name="Macmil S.L."/>
            <person name="Magdelenat G."/>
            <person name="Matthews L."/>
            <person name="McCorrison J."/>
            <person name="Monaghan E.L."/>
            <person name="Mun J.H."/>
            <person name="Najar F.Z."/>
            <person name="Nicholson C."/>
            <person name="Noirot C."/>
            <person name="O'Bleness M."/>
            <person name="Paule C.R."/>
            <person name="Poulain J."/>
            <person name="Prion F."/>
            <person name="Qin B."/>
            <person name="Qu C."/>
            <person name="Retzel E.F."/>
            <person name="Riddle C."/>
            <person name="Sallet E."/>
            <person name="Samain S."/>
            <person name="Samson N."/>
            <person name="Sanders I."/>
            <person name="Saurat O."/>
            <person name="Scarpelli C."/>
            <person name="Schiex T."/>
            <person name="Segurens B."/>
            <person name="Severin A.J."/>
            <person name="Sherrier D.J."/>
            <person name="Shi R."/>
            <person name="Sims S."/>
            <person name="Singer S.R."/>
            <person name="Sinharoy S."/>
            <person name="Sterck L."/>
            <person name="Viollet A."/>
            <person name="Wang B.B."/>
            <person name="Wang K."/>
            <person name="Wang M."/>
            <person name="Wang X."/>
            <person name="Warfsmann J."/>
            <person name="Weissenbach J."/>
            <person name="White D.D."/>
            <person name="White J.D."/>
            <person name="Wiley G.B."/>
            <person name="Wincker P."/>
            <person name="Xing Y."/>
            <person name="Yang L."/>
            <person name="Yao Z."/>
            <person name="Ying F."/>
            <person name="Zhai J."/>
            <person name="Zhou L."/>
            <person name="Zuber A."/>
            <person name="Denarie J."/>
            <person name="Dixon R.A."/>
            <person name="May G.D."/>
            <person name="Schwartz D.C."/>
            <person name="Rogers J."/>
            <person name="Quetier F."/>
            <person name="Town C.D."/>
            <person name="Roe B.A."/>
        </authorList>
    </citation>
    <scope>NUCLEOTIDE SEQUENCE [LARGE SCALE GENOMIC DNA]</scope>
    <source>
        <strain evidence="2">A17</strain>
        <strain evidence="4 5">cv. Jemalong A17</strain>
    </source>
</reference>
<protein>
    <submittedName>
        <fullName evidence="2">Transmembrane protein, putative</fullName>
    </submittedName>
</protein>
<dbReference type="Proteomes" id="UP000002051">
    <property type="component" value="Unassembled WGS sequence"/>
</dbReference>
<keyword evidence="1" id="KW-0472">Membrane</keyword>
<evidence type="ECO:0000313" key="5">
    <source>
        <dbReference type="Proteomes" id="UP000002051"/>
    </source>
</evidence>
<evidence type="ECO:0000313" key="2">
    <source>
        <dbReference type="EMBL" id="KEH43704.1"/>
    </source>
</evidence>
<evidence type="ECO:0000313" key="4">
    <source>
        <dbReference type="EnsemblPlants" id="KEH43704"/>
    </source>
</evidence>
<dbReference type="EMBL" id="PSQE01000001">
    <property type="protein sequence ID" value="RHN81825.1"/>
    <property type="molecule type" value="Genomic_DNA"/>
</dbReference>
<keyword evidence="1 2" id="KW-0812">Transmembrane</keyword>
<reference evidence="4" key="3">
    <citation type="submission" date="2015-04" db="UniProtKB">
        <authorList>
            <consortium name="EnsemblPlants"/>
        </authorList>
    </citation>
    <scope>IDENTIFICATION</scope>
    <source>
        <strain evidence="4">cv. Jemalong A17</strain>
    </source>
</reference>
<dbReference type="Gramene" id="rna5916">
    <property type="protein sequence ID" value="RHN81825.1"/>
    <property type="gene ID" value="gene5916"/>
</dbReference>
<reference evidence="2 5" key="2">
    <citation type="journal article" date="2014" name="BMC Genomics">
        <title>An improved genome release (version Mt4.0) for the model legume Medicago truncatula.</title>
        <authorList>
            <person name="Tang H."/>
            <person name="Krishnakumar V."/>
            <person name="Bidwell S."/>
            <person name="Rosen B."/>
            <person name="Chan A."/>
            <person name="Zhou S."/>
            <person name="Gentzbittel L."/>
            <person name="Childs K.L."/>
            <person name="Yandell M."/>
            <person name="Gundlach H."/>
            <person name="Mayer K.F."/>
            <person name="Schwartz D.C."/>
            <person name="Town C.D."/>
        </authorList>
    </citation>
    <scope>GENOME REANNOTATION</scope>
    <source>
        <strain evidence="2">A17</strain>
        <strain evidence="4 5">cv. Jemalong A17</strain>
    </source>
</reference>
<evidence type="ECO:0000256" key="1">
    <source>
        <dbReference type="SAM" id="Phobius"/>
    </source>
</evidence>
<gene>
    <name evidence="2" type="ordered locus">MTR_1g100603</name>
    <name evidence="3" type="ORF">MtrunA17_Chr1g0203301</name>
</gene>
<name>A0A072VNV5_MEDTR</name>
<reference evidence="3" key="5">
    <citation type="journal article" date="2018" name="Nat. Plants">
        <title>Whole-genome landscape of Medicago truncatula symbiotic genes.</title>
        <authorList>
            <person name="Pecrix Y."/>
            <person name="Gamas P."/>
            <person name="Carrere S."/>
        </authorList>
    </citation>
    <scope>NUCLEOTIDE SEQUENCE</scope>
    <source>
        <tissue evidence="3">Leaves</tissue>
    </source>
</reference>
<keyword evidence="5" id="KW-1185">Reference proteome</keyword>
<dbReference type="HOGENOM" id="CLU_2816195_0_0_1"/>
<feature type="transmembrane region" description="Helical" evidence="1">
    <location>
        <begin position="13"/>
        <end position="35"/>
    </location>
</feature>
<organism evidence="2 5">
    <name type="scientific">Medicago truncatula</name>
    <name type="common">Barrel medic</name>
    <name type="synonym">Medicago tribuloides</name>
    <dbReference type="NCBI Taxonomy" id="3880"/>
    <lineage>
        <taxon>Eukaryota</taxon>
        <taxon>Viridiplantae</taxon>
        <taxon>Streptophyta</taxon>
        <taxon>Embryophyta</taxon>
        <taxon>Tracheophyta</taxon>
        <taxon>Spermatophyta</taxon>
        <taxon>Magnoliopsida</taxon>
        <taxon>eudicotyledons</taxon>
        <taxon>Gunneridae</taxon>
        <taxon>Pentapetalae</taxon>
        <taxon>rosids</taxon>
        <taxon>fabids</taxon>
        <taxon>Fabales</taxon>
        <taxon>Fabaceae</taxon>
        <taxon>Papilionoideae</taxon>
        <taxon>50 kb inversion clade</taxon>
        <taxon>NPAAA clade</taxon>
        <taxon>Hologalegina</taxon>
        <taxon>IRL clade</taxon>
        <taxon>Trifolieae</taxon>
        <taxon>Medicago</taxon>
    </lineage>
</organism>
<evidence type="ECO:0000313" key="3">
    <source>
        <dbReference type="EMBL" id="RHN81825.1"/>
    </source>
</evidence>
<dbReference type="AlphaFoldDB" id="A0A072VNV5"/>
<accession>A0A072VNV5</accession>
<proteinExistence type="predicted"/>
<sequence>MELLLIPSKLIEFVFFLSIGVPVAAVRFSGVVVLVGTSKLHLRDVVAGIKMAAKEKEKKKKKGTPIV</sequence>
<dbReference type="EMBL" id="CM001217">
    <property type="protein sequence ID" value="KEH43704.1"/>
    <property type="molecule type" value="Genomic_DNA"/>
</dbReference>
<evidence type="ECO:0000313" key="6">
    <source>
        <dbReference type="Proteomes" id="UP000265566"/>
    </source>
</evidence>
<dbReference type="PaxDb" id="3880-AES85515"/>